<dbReference type="GO" id="GO:0004386">
    <property type="term" value="F:helicase activity"/>
    <property type="evidence" value="ECO:0007669"/>
    <property type="project" value="UniProtKB-KW"/>
</dbReference>
<dbReference type="WBParaSite" id="GPUH_0000627401-mRNA-1">
    <property type="protein sequence ID" value="GPUH_0000627401-mRNA-1"/>
    <property type="gene ID" value="GPUH_0000627401"/>
</dbReference>
<dbReference type="Pfam" id="PF00271">
    <property type="entry name" value="Helicase_C"/>
    <property type="match status" value="1"/>
</dbReference>
<proteinExistence type="predicted"/>
<dbReference type="SMART" id="SM00490">
    <property type="entry name" value="HELICc"/>
    <property type="match status" value="1"/>
</dbReference>
<evidence type="ECO:0000313" key="7">
    <source>
        <dbReference type="Proteomes" id="UP000271098"/>
    </source>
</evidence>
<keyword evidence="4" id="KW-0067">ATP-binding</keyword>
<evidence type="ECO:0000313" key="8">
    <source>
        <dbReference type="WBParaSite" id="GPUH_0000627401-mRNA-1"/>
    </source>
</evidence>
<evidence type="ECO:0000256" key="1">
    <source>
        <dbReference type="ARBA" id="ARBA00022741"/>
    </source>
</evidence>
<evidence type="ECO:0000256" key="2">
    <source>
        <dbReference type="ARBA" id="ARBA00022801"/>
    </source>
</evidence>
<dbReference type="PANTHER" id="PTHR47961:SF4">
    <property type="entry name" value="ACTIVATING SIGNAL COINTEGRATOR 1 COMPLEX SUBUNIT 3"/>
    <property type="match status" value="1"/>
</dbReference>
<dbReference type="InterPro" id="IPR027417">
    <property type="entry name" value="P-loop_NTPase"/>
</dbReference>
<dbReference type="EMBL" id="UYRT01014510">
    <property type="protein sequence ID" value="VDK54067.1"/>
    <property type="molecule type" value="Genomic_DNA"/>
</dbReference>
<keyword evidence="2" id="KW-0378">Hydrolase</keyword>
<protein>
    <submittedName>
        <fullName evidence="8">Helicase C-terminal domain-containing protein</fullName>
    </submittedName>
</protein>
<reference evidence="8" key="1">
    <citation type="submission" date="2016-06" db="UniProtKB">
        <authorList>
            <consortium name="WormBaseParasite"/>
        </authorList>
    </citation>
    <scope>IDENTIFICATION</scope>
</reference>
<gene>
    <name evidence="6" type="ORF">GPUH_LOCUS6268</name>
</gene>
<organism evidence="8">
    <name type="scientific">Gongylonema pulchrum</name>
    <dbReference type="NCBI Taxonomy" id="637853"/>
    <lineage>
        <taxon>Eukaryota</taxon>
        <taxon>Metazoa</taxon>
        <taxon>Ecdysozoa</taxon>
        <taxon>Nematoda</taxon>
        <taxon>Chromadorea</taxon>
        <taxon>Rhabditida</taxon>
        <taxon>Spirurina</taxon>
        <taxon>Spiruromorpha</taxon>
        <taxon>Spiruroidea</taxon>
        <taxon>Gongylonematidae</taxon>
        <taxon>Gongylonema</taxon>
    </lineage>
</organism>
<dbReference type="CDD" id="cd18795">
    <property type="entry name" value="SF2_C_Ski2"/>
    <property type="match status" value="1"/>
</dbReference>
<dbReference type="AlphaFoldDB" id="A0A183DC24"/>
<keyword evidence="7" id="KW-1185">Reference proteome</keyword>
<dbReference type="Proteomes" id="UP000271098">
    <property type="component" value="Unassembled WGS sequence"/>
</dbReference>
<dbReference type="GO" id="GO:0005524">
    <property type="term" value="F:ATP binding"/>
    <property type="evidence" value="ECO:0007669"/>
    <property type="project" value="UniProtKB-KW"/>
</dbReference>
<accession>A0A183DC24</accession>
<evidence type="ECO:0000256" key="3">
    <source>
        <dbReference type="ARBA" id="ARBA00022806"/>
    </source>
</evidence>
<evidence type="ECO:0000256" key="4">
    <source>
        <dbReference type="ARBA" id="ARBA00022840"/>
    </source>
</evidence>
<dbReference type="GO" id="GO:0005634">
    <property type="term" value="C:nucleus"/>
    <property type="evidence" value="ECO:0007669"/>
    <property type="project" value="TreeGrafter"/>
</dbReference>
<dbReference type="SUPFAM" id="SSF52540">
    <property type="entry name" value="P-loop containing nucleoside triphosphate hydrolases"/>
    <property type="match status" value="1"/>
</dbReference>
<evidence type="ECO:0000313" key="6">
    <source>
        <dbReference type="EMBL" id="VDK54067.1"/>
    </source>
</evidence>
<dbReference type="Gene3D" id="3.40.50.300">
    <property type="entry name" value="P-loop containing nucleotide triphosphate hydrolases"/>
    <property type="match status" value="1"/>
</dbReference>
<dbReference type="PROSITE" id="PS51194">
    <property type="entry name" value="HELICASE_CTER"/>
    <property type="match status" value="1"/>
</dbReference>
<dbReference type="OrthoDB" id="5575at2759"/>
<sequence length="128" mass="14560">MTQKKLEQIIVGLKDENLKLTLPFGIGLHHAGLQQHEKNIVEQNCFFQLYVEMKIQVLVATATLAWGINLPAHLVIIKGTEYYDGKTHKYIDFPVTDALQMIGRAGRPQFDDSAVAVIYVQDIKKNFY</sequence>
<dbReference type="InterPro" id="IPR050474">
    <property type="entry name" value="Hel308_SKI2-like"/>
</dbReference>
<feature type="domain" description="Helicase C-terminal" evidence="5">
    <location>
        <begin position="1"/>
        <end position="128"/>
    </location>
</feature>
<keyword evidence="1" id="KW-0547">Nucleotide-binding</keyword>
<evidence type="ECO:0000259" key="5">
    <source>
        <dbReference type="PROSITE" id="PS51194"/>
    </source>
</evidence>
<reference evidence="6 7" key="2">
    <citation type="submission" date="2018-11" db="EMBL/GenBank/DDBJ databases">
        <authorList>
            <consortium name="Pathogen Informatics"/>
        </authorList>
    </citation>
    <scope>NUCLEOTIDE SEQUENCE [LARGE SCALE GENOMIC DNA]</scope>
</reference>
<name>A0A183DC24_9BILA</name>
<dbReference type="PANTHER" id="PTHR47961">
    <property type="entry name" value="DNA POLYMERASE THETA, PUTATIVE (AFU_ORTHOLOGUE AFUA_1G05260)-RELATED"/>
    <property type="match status" value="1"/>
</dbReference>
<keyword evidence="3" id="KW-0347">Helicase</keyword>
<dbReference type="InterPro" id="IPR001650">
    <property type="entry name" value="Helicase_C-like"/>
</dbReference>
<dbReference type="GO" id="GO:0016787">
    <property type="term" value="F:hydrolase activity"/>
    <property type="evidence" value="ECO:0007669"/>
    <property type="project" value="UniProtKB-KW"/>
</dbReference>